<evidence type="ECO:0000256" key="4">
    <source>
        <dbReference type="ARBA" id="ARBA00023136"/>
    </source>
</evidence>
<dbReference type="Proteomes" id="UP000680865">
    <property type="component" value="Unassembled WGS sequence"/>
</dbReference>
<feature type="region of interest" description="Disordered" evidence="5">
    <location>
        <begin position="1"/>
        <end position="25"/>
    </location>
</feature>
<evidence type="ECO:0000259" key="7">
    <source>
        <dbReference type="Pfam" id="PF06271"/>
    </source>
</evidence>
<feature type="transmembrane region" description="Helical" evidence="6">
    <location>
        <begin position="53"/>
        <end position="77"/>
    </location>
</feature>
<comment type="caution">
    <text evidence="8">The sequence shown here is derived from an EMBL/GenBank/DDBJ whole genome shotgun (WGS) entry which is preliminary data.</text>
</comment>
<keyword evidence="2 6" id="KW-0812">Transmembrane</keyword>
<keyword evidence="9" id="KW-1185">Reference proteome</keyword>
<evidence type="ECO:0000256" key="3">
    <source>
        <dbReference type="ARBA" id="ARBA00022989"/>
    </source>
</evidence>
<keyword evidence="4 6" id="KW-0472">Membrane</keyword>
<evidence type="ECO:0000256" key="5">
    <source>
        <dbReference type="SAM" id="MobiDB-lite"/>
    </source>
</evidence>
<sequence>MTTPENSEPVAHIGERSQAGARGDHPQPAGLMRVAGYSPPPVISRPATAGDRIGAALLDGGIAVVTLGVGWFIWSLFTWQHGQSPGKSLLGYVVVDALTGEPFGWGRMFVRELLIRAVLFSGAGALTCGVFSLVDAGTIFRQDVRCLHDQAAGSMVVVLPAG</sequence>
<protein>
    <recommendedName>
        <fullName evidence="7">RDD domain-containing protein</fullName>
    </recommendedName>
</protein>
<evidence type="ECO:0000256" key="2">
    <source>
        <dbReference type="ARBA" id="ARBA00022692"/>
    </source>
</evidence>
<feature type="domain" description="RDD" evidence="7">
    <location>
        <begin position="63"/>
        <end position="153"/>
    </location>
</feature>
<evidence type="ECO:0000313" key="8">
    <source>
        <dbReference type="EMBL" id="GIM77525.1"/>
    </source>
</evidence>
<evidence type="ECO:0000313" key="9">
    <source>
        <dbReference type="Proteomes" id="UP000680865"/>
    </source>
</evidence>
<name>A0A919SSG1_9ACTN</name>
<evidence type="ECO:0000256" key="6">
    <source>
        <dbReference type="SAM" id="Phobius"/>
    </source>
</evidence>
<proteinExistence type="predicted"/>
<dbReference type="Pfam" id="PF06271">
    <property type="entry name" value="RDD"/>
    <property type="match status" value="1"/>
</dbReference>
<keyword evidence="3 6" id="KW-1133">Transmembrane helix</keyword>
<dbReference type="InterPro" id="IPR010432">
    <property type="entry name" value="RDD"/>
</dbReference>
<comment type="subcellular location">
    <subcellularLocation>
        <location evidence="1">Membrane</location>
        <topology evidence="1">Multi-pass membrane protein</topology>
    </subcellularLocation>
</comment>
<organism evidence="8 9">
    <name type="scientific">Winogradskya consettensis</name>
    <dbReference type="NCBI Taxonomy" id="113560"/>
    <lineage>
        <taxon>Bacteria</taxon>
        <taxon>Bacillati</taxon>
        <taxon>Actinomycetota</taxon>
        <taxon>Actinomycetes</taxon>
        <taxon>Micromonosporales</taxon>
        <taxon>Micromonosporaceae</taxon>
        <taxon>Winogradskya</taxon>
    </lineage>
</organism>
<reference evidence="8" key="1">
    <citation type="submission" date="2021-03" db="EMBL/GenBank/DDBJ databases">
        <title>Whole genome shotgun sequence of Actinoplanes consettensis NBRC 14913.</title>
        <authorList>
            <person name="Komaki H."/>
            <person name="Tamura T."/>
        </authorList>
    </citation>
    <scope>NUCLEOTIDE SEQUENCE</scope>
    <source>
        <strain evidence="8">NBRC 14913</strain>
    </source>
</reference>
<evidence type="ECO:0000256" key="1">
    <source>
        <dbReference type="ARBA" id="ARBA00004141"/>
    </source>
</evidence>
<accession>A0A919SSG1</accession>
<dbReference type="AlphaFoldDB" id="A0A919SSG1"/>
<dbReference type="GO" id="GO:0016020">
    <property type="term" value="C:membrane"/>
    <property type="evidence" value="ECO:0007669"/>
    <property type="project" value="UniProtKB-SubCell"/>
</dbReference>
<feature type="transmembrane region" description="Helical" evidence="6">
    <location>
        <begin position="113"/>
        <end position="134"/>
    </location>
</feature>
<dbReference type="EMBL" id="BOQP01000030">
    <property type="protein sequence ID" value="GIM77525.1"/>
    <property type="molecule type" value="Genomic_DNA"/>
</dbReference>
<dbReference type="RefSeq" id="WP_213000174.1">
    <property type="nucleotide sequence ID" value="NZ_BAAATW010000016.1"/>
</dbReference>
<gene>
    <name evidence="8" type="ORF">Aco04nite_55780</name>
</gene>